<dbReference type="Pfam" id="PF09003">
    <property type="entry name" value="Arm-DNA-bind_1"/>
    <property type="match status" value="1"/>
</dbReference>
<gene>
    <name evidence="7" type="ORF">WG78_10910</name>
</gene>
<evidence type="ECO:0000259" key="5">
    <source>
        <dbReference type="Pfam" id="PF00589"/>
    </source>
</evidence>
<name>A0A0N0GNR2_9NEIS</name>
<accession>A0A0N0GNR2</accession>
<dbReference type="InterPro" id="IPR016177">
    <property type="entry name" value="DNA-bd_dom_sf"/>
</dbReference>
<dbReference type="GO" id="GO:0006310">
    <property type="term" value="P:DNA recombination"/>
    <property type="evidence" value="ECO:0007669"/>
    <property type="project" value="UniProtKB-KW"/>
</dbReference>
<dbReference type="EMBL" id="LAQT01000008">
    <property type="protein sequence ID" value="KPC52995.1"/>
    <property type="molecule type" value="Genomic_DNA"/>
</dbReference>
<dbReference type="SUPFAM" id="SSF54171">
    <property type="entry name" value="DNA-binding domain"/>
    <property type="match status" value="1"/>
</dbReference>
<evidence type="ECO:0000313" key="8">
    <source>
        <dbReference type="Proteomes" id="UP000037939"/>
    </source>
</evidence>
<feature type="domain" description="Tyr recombinase" evidence="5">
    <location>
        <begin position="191"/>
        <end position="365"/>
    </location>
</feature>
<comment type="similarity">
    <text evidence="1">Belongs to the 'phage' integrase family.</text>
</comment>
<dbReference type="Proteomes" id="UP000037939">
    <property type="component" value="Unassembled WGS sequence"/>
</dbReference>
<dbReference type="GO" id="GO:0008907">
    <property type="term" value="F:integrase activity"/>
    <property type="evidence" value="ECO:0007669"/>
    <property type="project" value="InterPro"/>
</dbReference>
<evidence type="ECO:0000259" key="6">
    <source>
        <dbReference type="Pfam" id="PF09003"/>
    </source>
</evidence>
<dbReference type="OrthoDB" id="8781634at2"/>
<keyword evidence="4" id="KW-0233">DNA recombination</keyword>
<dbReference type="Gene3D" id="1.10.443.10">
    <property type="entry name" value="Intergrase catalytic core"/>
    <property type="match status" value="1"/>
</dbReference>
<keyword evidence="2" id="KW-0229">DNA integration</keyword>
<evidence type="ECO:0000256" key="1">
    <source>
        <dbReference type="ARBA" id="ARBA00008857"/>
    </source>
</evidence>
<evidence type="ECO:0000256" key="3">
    <source>
        <dbReference type="ARBA" id="ARBA00023125"/>
    </source>
</evidence>
<dbReference type="Gene3D" id="3.30.160.60">
    <property type="entry name" value="Classic Zinc Finger"/>
    <property type="match status" value="1"/>
</dbReference>
<feature type="domain" description="Integrase lambda-type N-terminal DNA-binding" evidence="6">
    <location>
        <begin position="1"/>
        <end position="63"/>
    </location>
</feature>
<evidence type="ECO:0000256" key="2">
    <source>
        <dbReference type="ARBA" id="ARBA00022908"/>
    </source>
</evidence>
<comment type="caution">
    <text evidence="7">The sequence shown here is derived from an EMBL/GenBank/DDBJ whole genome shotgun (WGS) entry which is preliminary data.</text>
</comment>
<dbReference type="GO" id="GO:0003677">
    <property type="term" value="F:DNA binding"/>
    <property type="evidence" value="ECO:0007669"/>
    <property type="project" value="UniProtKB-KW"/>
</dbReference>
<dbReference type="AlphaFoldDB" id="A0A0N0GNR2"/>
<dbReference type="InterPro" id="IPR015094">
    <property type="entry name" value="Integrase_lambda-typ_DNA-bd_N"/>
</dbReference>
<reference evidence="7 8" key="1">
    <citation type="submission" date="2015-07" db="EMBL/GenBank/DDBJ databases">
        <title>Draft genome sequence of the Amantichitinum ursilacus IGB-41, a new chitin-degrading bacterium.</title>
        <authorList>
            <person name="Kirstahler P."/>
            <person name="Guenther M."/>
            <person name="Grumaz C."/>
            <person name="Rupp S."/>
            <person name="Zibek S."/>
            <person name="Sohn K."/>
        </authorList>
    </citation>
    <scope>NUCLEOTIDE SEQUENCE [LARGE SCALE GENOMIC DNA]</scope>
    <source>
        <strain evidence="7 8">IGB-41</strain>
    </source>
</reference>
<dbReference type="STRING" id="857265.WG78_10910"/>
<organism evidence="7 8">
    <name type="scientific">Amantichitinum ursilacus</name>
    <dbReference type="NCBI Taxonomy" id="857265"/>
    <lineage>
        <taxon>Bacteria</taxon>
        <taxon>Pseudomonadati</taxon>
        <taxon>Pseudomonadota</taxon>
        <taxon>Betaproteobacteria</taxon>
        <taxon>Neisseriales</taxon>
        <taxon>Chitinibacteraceae</taxon>
        <taxon>Amantichitinum</taxon>
    </lineage>
</organism>
<dbReference type="InterPro" id="IPR011010">
    <property type="entry name" value="DNA_brk_join_enz"/>
</dbReference>
<proteinExistence type="inferred from homology"/>
<dbReference type="InterPro" id="IPR010998">
    <property type="entry name" value="Integrase_recombinase_N"/>
</dbReference>
<evidence type="ECO:0008006" key="9">
    <source>
        <dbReference type="Google" id="ProtNLM"/>
    </source>
</evidence>
<dbReference type="Pfam" id="PF00589">
    <property type="entry name" value="Phage_integrase"/>
    <property type="match status" value="1"/>
</dbReference>
<dbReference type="InterPro" id="IPR013762">
    <property type="entry name" value="Integrase-like_cat_sf"/>
</dbReference>
<dbReference type="RefSeq" id="WP_053937830.1">
    <property type="nucleotide sequence ID" value="NZ_LAQT01000008.1"/>
</dbReference>
<evidence type="ECO:0000256" key="4">
    <source>
        <dbReference type="ARBA" id="ARBA00023172"/>
    </source>
</evidence>
<dbReference type="InterPro" id="IPR002104">
    <property type="entry name" value="Integrase_catalytic"/>
</dbReference>
<protein>
    <recommendedName>
        <fullName evidence="9">Phage integrase family protein</fullName>
    </recommendedName>
</protein>
<keyword evidence="8" id="KW-1185">Reference proteome</keyword>
<keyword evidence="3" id="KW-0238">DNA-binding</keyword>
<sequence length="380" mass="42861">MAGRRHRSRRNWPDHLLAREKAKGLYYYWRDPRTGKEYGLGYDFADAASQVREANAVALATRSPKASLVDRLSGADVHTVGAWLDRFDAVLTRRPGKRNAPRSYNTLKTDRSRLKVLREHFGDTLIANVTTRQCSDLIEKTLEAGKQRLAQSIRSFMIDCFNEAEAAGWISLGQNPAKVTRAPTPQVKRSRLSLDQYKAILALVDSPWAKHGMQLALLTGQRIGDICQMKFSDIREGYLHIVQDKEGHPIRVPLAIRLPALDLSLGQVIDQIRALGFVEATHLIHHVSARTLSKPGDRVHEHALSKAFTRAVRKLDNETAMAFWEGKDPPTFHEIRSLAKRLYDEIGVNTMDLLGHKSEEMSALYGDMRGEWVTVKLPAE</sequence>
<evidence type="ECO:0000313" key="7">
    <source>
        <dbReference type="EMBL" id="KPC52995.1"/>
    </source>
</evidence>
<dbReference type="Gene3D" id="1.10.150.130">
    <property type="match status" value="1"/>
</dbReference>
<dbReference type="SUPFAM" id="SSF56349">
    <property type="entry name" value="DNA breaking-rejoining enzymes"/>
    <property type="match status" value="1"/>
</dbReference>